<evidence type="ECO:0000256" key="7">
    <source>
        <dbReference type="SAM" id="SignalP"/>
    </source>
</evidence>
<keyword evidence="2 5" id="KW-0547">Nucleotide-binding</keyword>
<dbReference type="PRINTS" id="PR00775">
    <property type="entry name" value="HEATSHOCK90"/>
</dbReference>
<evidence type="ECO:0000256" key="5">
    <source>
        <dbReference type="PIRSR" id="PIRSR002583-1"/>
    </source>
</evidence>
<dbReference type="PROSITE" id="PS00298">
    <property type="entry name" value="HSP90"/>
    <property type="match status" value="1"/>
</dbReference>
<dbReference type="Gene3D" id="3.30.565.10">
    <property type="entry name" value="Histidine kinase-like ATPase, C-terminal domain"/>
    <property type="match status" value="1"/>
</dbReference>
<dbReference type="SUPFAM" id="SSF55874">
    <property type="entry name" value="ATPase domain of HSP90 chaperone/DNA topoisomerase II/histidine kinase"/>
    <property type="match status" value="1"/>
</dbReference>
<organism evidence="8">
    <name type="scientific">Ditylum brightwellii</name>
    <dbReference type="NCBI Taxonomy" id="49249"/>
    <lineage>
        <taxon>Eukaryota</taxon>
        <taxon>Sar</taxon>
        <taxon>Stramenopiles</taxon>
        <taxon>Ochrophyta</taxon>
        <taxon>Bacillariophyta</taxon>
        <taxon>Mediophyceae</taxon>
        <taxon>Lithodesmiophycidae</taxon>
        <taxon>Lithodesmiales</taxon>
        <taxon>Lithodesmiaceae</taxon>
        <taxon>Ditylum</taxon>
    </lineage>
</organism>
<reference evidence="8" key="1">
    <citation type="submission" date="2021-01" db="EMBL/GenBank/DDBJ databases">
        <authorList>
            <person name="Corre E."/>
            <person name="Pelletier E."/>
            <person name="Niang G."/>
            <person name="Scheremetjew M."/>
            <person name="Finn R."/>
            <person name="Kale V."/>
            <person name="Holt S."/>
            <person name="Cochrane G."/>
            <person name="Meng A."/>
            <person name="Brown T."/>
            <person name="Cohen L."/>
        </authorList>
    </citation>
    <scope>NUCLEOTIDE SEQUENCE</scope>
    <source>
        <strain evidence="8">Pop2</strain>
    </source>
</reference>
<feature type="region of interest" description="Disordered" evidence="6">
    <location>
        <begin position="764"/>
        <end position="785"/>
    </location>
</feature>
<feature type="binding site" evidence="5">
    <location>
        <position position="87"/>
    </location>
    <ligand>
        <name>ATP</name>
        <dbReference type="ChEBI" id="CHEBI:30616"/>
    </ligand>
</feature>
<sequence length="804" mass="90889">MRFPRLALGAVALLTLSSSFTGRNGYALAEEAPPADTVDISDIQVSSTLPEDAETYEFEAEVHRMLDIVVNSLYQNKDVFLRELISNASDALDKIRFLAISKPELMGGKPELEVKIEYDAEKKTLTVRDSGIGMTHDDLVKNLGTVARSGTTKFMEAMAEGSADIGMIGKFGVGFYSTFLVADRVTVASKHPSSDTQYLWESLNGESSFKIAEDPRGDTLGRGTEITLHLKEDCEEYADASTIERLATHYSEFVTHPIQLRTTTTEKVEIYEEDEGDDEDEFSEKSDDELDVAEDDEDKPPKEPNFEEITTHSWKEMNPEPALWTRDKDGISDEEHQAFYHVLSKQEQSNATSWIHFNAEGNINFKSLLYLPSELPQEMATGQLPTSNKGGLKLYVRKVLISDEFDLLPNWLMMIKGVVDSDDLPLNVNRETLQESKIIKVIYKKMVRKVIEMIRKFSEEEAPAKEVELDEEGNIVEEEEAEHPYTAWYKKFHTMLKVGAIEDESNRAKLMKLLRFQTSKTKEGEMISLKEYVENMKEWQKDIFFISGMSRQEVENSQFLEKFAEKDVEVVFCTDPIDEYLVQNVRDFDGKKFSAITKDGIKFGDEDEDLEKRRDKAYSAKYKPLTKWLKSLYGNGIMRVAISKRLGSAPAIVSTGEWGHTANMQRIMQAQAFGANNNMMGGAMKILEINPRHPFIVKLLEGAPPLDEDEAADFKPDAATVDAAWMIHDMALLNGGFDISDPKAYSARMTRVLKSSLNVDSLSLEDEIDPPVEEDEPPEIDMDGIQGINLQDLDDFNMEDLDDF</sequence>
<evidence type="ECO:0008006" key="9">
    <source>
        <dbReference type="Google" id="ProtNLM"/>
    </source>
</evidence>
<evidence type="ECO:0000313" key="8">
    <source>
        <dbReference type="EMBL" id="CAD9325102.1"/>
    </source>
</evidence>
<dbReference type="FunFam" id="3.40.50.11260:FF:000005">
    <property type="entry name" value="Heat shock protein 90"/>
    <property type="match status" value="1"/>
</dbReference>
<dbReference type="AlphaFoldDB" id="A0A7S2EAL8"/>
<feature type="binding site" evidence="5">
    <location>
        <position position="129"/>
    </location>
    <ligand>
        <name>ATP</name>
        <dbReference type="ChEBI" id="CHEBI:30616"/>
    </ligand>
</feature>
<keyword evidence="3 5" id="KW-0067">ATP-binding</keyword>
<dbReference type="EMBL" id="HBGN01013205">
    <property type="protein sequence ID" value="CAD9325102.1"/>
    <property type="molecule type" value="Transcribed_RNA"/>
</dbReference>
<dbReference type="Pfam" id="PF13589">
    <property type="entry name" value="HATPase_c_3"/>
    <property type="match status" value="1"/>
</dbReference>
<dbReference type="HAMAP" id="MF_00505">
    <property type="entry name" value="HSP90"/>
    <property type="match status" value="1"/>
</dbReference>
<accession>A0A7S2EAL8</accession>
<feature type="compositionally biased region" description="Acidic residues" evidence="6">
    <location>
        <begin position="272"/>
        <end position="298"/>
    </location>
</feature>
<keyword evidence="4" id="KW-0143">Chaperone</keyword>
<evidence type="ECO:0000256" key="4">
    <source>
        <dbReference type="ARBA" id="ARBA00023186"/>
    </source>
</evidence>
<feature type="binding site" evidence="5">
    <location>
        <position position="134"/>
    </location>
    <ligand>
        <name>ATP</name>
        <dbReference type="ChEBI" id="CHEBI:30616"/>
    </ligand>
</feature>
<proteinExistence type="inferred from homology"/>
<feature type="chain" id="PRO_5031220013" description="Histidine kinase/HSP90-like ATPase domain-containing protein" evidence="7">
    <location>
        <begin position="23"/>
        <end position="804"/>
    </location>
</feature>
<dbReference type="InterPro" id="IPR001404">
    <property type="entry name" value="Hsp90_fam"/>
</dbReference>
<evidence type="ECO:0000256" key="6">
    <source>
        <dbReference type="SAM" id="MobiDB-lite"/>
    </source>
</evidence>
<comment type="similarity">
    <text evidence="1">Belongs to the heat shock protein 90 family.</text>
</comment>
<dbReference type="Gene3D" id="3.30.230.80">
    <property type="match status" value="1"/>
</dbReference>
<dbReference type="Gene3D" id="1.20.120.790">
    <property type="entry name" value="Heat shock protein 90, C-terminal domain"/>
    <property type="match status" value="1"/>
</dbReference>
<dbReference type="GO" id="GO:0051082">
    <property type="term" value="F:unfolded protein binding"/>
    <property type="evidence" value="ECO:0007669"/>
    <property type="project" value="InterPro"/>
</dbReference>
<protein>
    <recommendedName>
        <fullName evidence="9">Histidine kinase/HSP90-like ATPase domain-containing protein</fullName>
    </recommendedName>
</protein>
<dbReference type="PIRSF" id="PIRSF002583">
    <property type="entry name" value="Hsp90"/>
    <property type="match status" value="1"/>
</dbReference>
<name>A0A7S2EAL8_9STRA</name>
<feature type="binding site" evidence="5">
    <location>
        <begin position="149"/>
        <end position="150"/>
    </location>
    <ligand>
        <name>ATP</name>
        <dbReference type="ChEBI" id="CHEBI:30616"/>
    </ligand>
</feature>
<feature type="compositionally biased region" description="Acidic residues" evidence="6">
    <location>
        <begin position="764"/>
        <end position="782"/>
    </location>
</feature>
<feature type="binding site" evidence="5">
    <location>
        <position position="224"/>
    </location>
    <ligand>
        <name>ATP</name>
        <dbReference type="ChEBI" id="CHEBI:30616"/>
    </ligand>
</feature>
<dbReference type="Pfam" id="PF00183">
    <property type="entry name" value="HSP90"/>
    <property type="match status" value="1"/>
</dbReference>
<dbReference type="SUPFAM" id="SSF110942">
    <property type="entry name" value="HSP90 C-terminal domain"/>
    <property type="match status" value="1"/>
</dbReference>
<dbReference type="GO" id="GO:0005524">
    <property type="term" value="F:ATP binding"/>
    <property type="evidence" value="ECO:0007669"/>
    <property type="project" value="UniProtKB-KW"/>
</dbReference>
<dbReference type="GO" id="GO:0016887">
    <property type="term" value="F:ATP hydrolysis activity"/>
    <property type="evidence" value="ECO:0007669"/>
    <property type="project" value="InterPro"/>
</dbReference>
<dbReference type="InterPro" id="IPR020568">
    <property type="entry name" value="Ribosomal_Su5_D2-typ_SF"/>
</dbReference>
<gene>
    <name evidence="8" type="ORF">DBRI1063_LOCUS8451</name>
</gene>
<dbReference type="GO" id="GO:0140662">
    <property type="term" value="F:ATP-dependent protein folding chaperone"/>
    <property type="evidence" value="ECO:0007669"/>
    <property type="project" value="InterPro"/>
</dbReference>
<dbReference type="FunFam" id="3.30.565.10:FF:000005">
    <property type="entry name" value="Heat shock protein 90"/>
    <property type="match status" value="1"/>
</dbReference>
<dbReference type="SUPFAM" id="SSF54211">
    <property type="entry name" value="Ribosomal protein S5 domain 2-like"/>
    <property type="match status" value="1"/>
</dbReference>
<dbReference type="InterPro" id="IPR020575">
    <property type="entry name" value="Hsp90_N"/>
</dbReference>
<evidence type="ECO:0000256" key="3">
    <source>
        <dbReference type="ARBA" id="ARBA00022840"/>
    </source>
</evidence>
<feature type="binding site" evidence="5">
    <location>
        <position position="430"/>
    </location>
    <ligand>
        <name>ATP</name>
        <dbReference type="ChEBI" id="CHEBI:30616"/>
    </ligand>
</feature>
<dbReference type="Gene3D" id="3.40.50.11260">
    <property type="match status" value="1"/>
</dbReference>
<dbReference type="InterPro" id="IPR019805">
    <property type="entry name" value="Heat_shock_protein_90_CS"/>
</dbReference>
<feature type="binding site" evidence="5">
    <location>
        <position position="83"/>
    </location>
    <ligand>
        <name>ATP</name>
        <dbReference type="ChEBI" id="CHEBI:30616"/>
    </ligand>
</feature>
<feature type="compositionally biased region" description="Basic and acidic residues" evidence="6">
    <location>
        <begin position="299"/>
        <end position="318"/>
    </location>
</feature>
<dbReference type="CDD" id="cd16927">
    <property type="entry name" value="HATPase_Hsp90-like"/>
    <property type="match status" value="1"/>
</dbReference>
<dbReference type="PANTHER" id="PTHR11528">
    <property type="entry name" value="HEAT SHOCK PROTEIN 90 FAMILY MEMBER"/>
    <property type="match status" value="1"/>
</dbReference>
<feature type="region of interest" description="Disordered" evidence="6">
    <location>
        <begin position="272"/>
        <end position="323"/>
    </location>
</feature>
<dbReference type="InterPro" id="IPR037196">
    <property type="entry name" value="HSP90_C"/>
</dbReference>
<feature type="binding site" evidence="5">
    <location>
        <position position="142"/>
    </location>
    <ligand>
        <name>ATP</name>
        <dbReference type="ChEBI" id="CHEBI:30616"/>
    </ligand>
</feature>
<evidence type="ECO:0000256" key="2">
    <source>
        <dbReference type="ARBA" id="ARBA00022741"/>
    </source>
</evidence>
<evidence type="ECO:0000256" key="1">
    <source>
        <dbReference type="ARBA" id="ARBA00008239"/>
    </source>
</evidence>
<dbReference type="NCBIfam" id="NF003555">
    <property type="entry name" value="PRK05218.1"/>
    <property type="match status" value="1"/>
</dbReference>
<dbReference type="InterPro" id="IPR036890">
    <property type="entry name" value="HATPase_C_sf"/>
</dbReference>
<keyword evidence="7" id="KW-0732">Signal</keyword>
<feature type="signal peptide" evidence="7">
    <location>
        <begin position="1"/>
        <end position="22"/>
    </location>
</feature>